<dbReference type="Proteomes" id="UP000256869">
    <property type="component" value="Unassembled WGS sequence"/>
</dbReference>
<evidence type="ECO:0000256" key="6">
    <source>
        <dbReference type="ARBA" id="ARBA00022741"/>
    </source>
</evidence>
<dbReference type="GO" id="GO:0005886">
    <property type="term" value="C:plasma membrane"/>
    <property type="evidence" value="ECO:0007669"/>
    <property type="project" value="TreeGrafter"/>
</dbReference>
<keyword evidence="12" id="KW-0812">Transmembrane</keyword>
<feature type="transmembrane region" description="Helical" evidence="12">
    <location>
        <begin position="314"/>
        <end position="334"/>
    </location>
</feature>
<feature type="modified residue" description="4-aspartylphosphate" evidence="11">
    <location>
        <position position="759"/>
    </location>
</feature>
<dbReference type="InterPro" id="IPR003594">
    <property type="entry name" value="HATPase_dom"/>
</dbReference>
<dbReference type="PANTHER" id="PTHR43047">
    <property type="entry name" value="TWO-COMPONENT HISTIDINE PROTEIN KINASE"/>
    <property type="match status" value="1"/>
</dbReference>
<dbReference type="InterPro" id="IPR036890">
    <property type="entry name" value="HATPase_C_sf"/>
</dbReference>
<keyword evidence="8" id="KW-0067">ATP-binding</keyword>
<dbReference type="GO" id="GO:0000155">
    <property type="term" value="F:phosphorelay sensor kinase activity"/>
    <property type="evidence" value="ECO:0007669"/>
    <property type="project" value="InterPro"/>
</dbReference>
<dbReference type="SUPFAM" id="SSF47384">
    <property type="entry name" value="Homodimeric domain of signal transducing histidine kinase"/>
    <property type="match status" value="1"/>
</dbReference>
<evidence type="ECO:0000256" key="2">
    <source>
        <dbReference type="ARBA" id="ARBA00006402"/>
    </source>
</evidence>
<feature type="domain" description="Histidine kinase" evidence="13">
    <location>
        <begin position="937"/>
        <end position="1035"/>
    </location>
</feature>
<dbReference type="PROSITE" id="PS50110">
    <property type="entry name" value="RESPONSE_REGULATORY"/>
    <property type="match status" value="1"/>
</dbReference>
<proteinExistence type="inferred from homology"/>
<evidence type="ECO:0000256" key="1">
    <source>
        <dbReference type="ARBA" id="ARBA00000085"/>
    </source>
</evidence>
<dbReference type="SMART" id="SM00448">
    <property type="entry name" value="REC"/>
    <property type="match status" value="1"/>
</dbReference>
<name>A0A3D9HUX4_9BACL</name>
<evidence type="ECO:0000256" key="7">
    <source>
        <dbReference type="ARBA" id="ARBA00022777"/>
    </source>
</evidence>
<gene>
    <name evidence="15" type="ORF">DFP95_12644</name>
</gene>
<dbReference type="Pfam" id="PF07695">
    <property type="entry name" value="7TMR-DISM_7TM"/>
    <property type="match status" value="1"/>
</dbReference>
<dbReference type="InterPro" id="IPR004358">
    <property type="entry name" value="Sig_transdc_His_kin-like_C"/>
</dbReference>
<keyword evidence="6" id="KW-0547">Nucleotide-binding</keyword>
<evidence type="ECO:0000256" key="5">
    <source>
        <dbReference type="ARBA" id="ARBA00022679"/>
    </source>
</evidence>
<feature type="domain" description="Response regulatory" evidence="14">
    <location>
        <begin position="709"/>
        <end position="826"/>
    </location>
</feature>
<dbReference type="Gene3D" id="1.10.287.130">
    <property type="match status" value="1"/>
</dbReference>
<dbReference type="SUPFAM" id="SSF55874">
    <property type="entry name" value="ATPase domain of HSP90 chaperone/DNA topoisomerase II/histidine kinase"/>
    <property type="match status" value="2"/>
</dbReference>
<feature type="domain" description="Histidine kinase" evidence="13">
    <location>
        <begin position="449"/>
        <end position="667"/>
    </location>
</feature>
<evidence type="ECO:0000256" key="3">
    <source>
        <dbReference type="ARBA" id="ARBA00012438"/>
    </source>
</evidence>
<dbReference type="InterPro" id="IPR036097">
    <property type="entry name" value="HisK_dim/P_sf"/>
</dbReference>
<keyword evidence="9" id="KW-0902">Two-component regulatory system</keyword>
<evidence type="ECO:0000259" key="14">
    <source>
        <dbReference type="PROSITE" id="PS50110"/>
    </source>
</evidence>
<evidence type="ECO:0000256" key="11">
    <source>
        <dbReference type="PROSITE-ProRule" id="PRU00169"/>
    </source>
</evidence>
<evidence type="ECO:0000256" key="8">
    <source>
        <dbReference type="ARBA" id="ARBA00022840"/>
    </source>
</evidence>
<dbReference type="InterPro" id="IPR011006">
    <property type="entry name" value="CheY-like_superfamily"/>
</dbReference>
<dbReference type="SUPFAM" id="SSF52172">
    <property type="entry name" value="CheY-like"/>
    <property type="match status" value="1"/>
</dbReference>
<feature type="transmembrane region" description="Helical" evidence="12">
    <location>
        <begin position="223"/>
        <end position="242"/>
    </location>
</feature>
<dbReference type="EMBL" id="QRDY01000026">
    <property type="protein sequence ID" value="RED53181.1"/>
    <property type="molecule type" value="Genomic_DNA"/>
</dbReference>
<evidence type="ECO:0000256" key="4">
    <source>
        <dbReference type="ARBA" id="ARBA00022553"/>
    </source>
</evidence>
<dbReference type="Pfam" id="PF00072">
    <property type="entry name" value="Response_reg"/>
    <property type="match status" value="1"/>
</dbReference>
<keyword evidence="4 11" id="KW-0597">Phosphoprotein</keyword>
<dbReference type="PROSITE" id="PS50109">
    <property type="entry name" value="HIS_KIN"/>
    <property type="match status" value="2"/>
</dbReference>
<sequence>MLAVRNRTRRNGIALVALIMLISLVLAGAAFALKAAGDSRQAKPMAQRGELDVRQWNFGEDGILKLNGEWAFYWNRLLSPDDFAADRVPQPGGYFAVPDVWTGYRVEGKRLPGHGYATYRLTVKNGGAPVELALKIPAMAPAYQVYVAGRTVAESGTVAADKERSRSAYRPTTVSFIAPAGDFDIIVQVSNYLFARGGMWFGLELGTADRLHAAREGNLAFDMFFFGCAIMLGLYHLLVYALRRSDRSALYFSICCLLGALWELVVGELYILQVFPDASIRLINSLGYLTYYGGVAFVALFMRELFPQDFSAKVIRSLAGISFVFMASAVVLPIEVYTRWISVYHVIAILGGFYFLLGLMKAIIRRRTGALLQLIGWMIYMSAALHDILYNANVILWLDKQLTPYGLFILVFLEAAELARRFSRAFGTIESMSKKLLSMNRMKDEFLANTSHELKTPLHGILNMSESMLEGAAGSLNDVQREHLGIVVSVARRMSNLINDLLDFSRLKHSDIPLNSQSVDVRSILSANMEIFRHYIRDKPVTVKLQLPERLPNVHADENRLLQIMYNLIGNAIKFTPSGEIIVTAYPEGNRLRIAVSDTGIGIPEDKRDVIFQSFEQIGTSVAREFGGTGLGLGIAKRLVELHGGLLTVDSEVGKGSTFSFSMPISGETNPVTSIVATSDQIIVYNSLHAELAATSYEPSGNHEGNKYTILAVDDDPINLRVLMGVLANESYTVRTASSGEAALSMIAGGSPIDLVILDVMMPGLSGYETCRRIRRQYSVVDLPILLATVKNEPEDLINGFEAGANDYLTKPFYSHELRARVRSLLEMKRSAEEAVRTEMAFLQAQIKPHFLFNTLNTIIATALDRPQMTYDLLMELSKYLRNSFDFGNRDKNTSLSKEMELVEAYLFIEKARFGNRLRVVYDLEDNLDGLLPPLTIQPLVENAVRHGLTKRWTGGTVSIVVRSTDRGIVIRVHDDGAGIPKEKLDRIFEARQEPGGVGLRNIQQRMLRMYGYGLEIESETDRGTTVTVRIPTNPTGKG</sequence>
<protein>
    <recommendedName>
        <fullName evidence="10">Circadian input-output histidine kinase CikA</fullName>
        <ecNumber evidence="3">2.7.13.3</ecNumber>
    </recommendedName>
</protein>
<dbReference type="Pfam" id="PF02518">
    <property type="entry name" value="HATPase_c"/>
    <property type="match status" value="2"/>
</dbReference>
<dbReference type="InterPro" id="IPR010559">
    <property type="entry name" value="Sig_transdc_His_kin_internal"/>
</dbReference>
<dbReference type="PRINTS" id="PR00344">
    <property type="entry name" value="BCTRLSENSOR"/>
</dbReference>
<evidence type="ECO:0000256" key="9">
    <source>
        <dbReference type="ARBA" id="ARBA00023012"/>
    </source>
</evidence>
<dbReference type="AlphaFoldDB" id="A0A3D9HUX4"/>
<organism evidence="15 16">
    <name type="scientific">Cohnella lupini</name>
    <dbReference type="NCBI Taxonomy" id="1294267"/>
    <lineage>
        <taxon>Bacteria</taxon>
        <taxon>Bacillati</taxon>
        <taxon>Bacillota</taxon>
        <taxon>Bacilli</taxon>
        <taxon>Bacillales</taxon>
        <taxon>Paenibacillaceae</taxon>
        <taxon>Cohnella</taxon>
    </lineage>
</organism>
<comment type="catalytic activity">
    <reaction evidence="1">
        <text>ATP + protein L-histidine = ADP + protein N-phospho-L-histidine.</text>
        <dbReference type="EC" id="2.7.13.3"/>
    </reaction>
</comment>
<comment type="similarity">
    <text evidence="2">In the N-terminal section; belongs to the phytochrome family.</text>
</comment>
<keyword evidence="16" id="KW-1185">Reference proteome</keyword>
<dbReference type="InterPro" id="IPR003661">
    <property type="entry name" value="HisK_dim/P_dom"/>
</dbReference>
<evidence type="ECO:0000256" key="12">
    <source>
        <dbReference type="SAM" id="Phobius"/>
    </source>
</evidence>
<dbReference type="Pfam" id="PF06580">
    <property type="entry name" value="His_kinase"/>
    <property type="match status" value="1"/>
</dbReference>
<dbReference type="Gene3D" id="3.30.565.10">
    <property type="entry name" value="Histidine kinase-like ATPase, C-terminal domain"/>
    <property type="match status" value="2"/>
</dbReference>
<keyword evidence="5" id="KW-0808">Transferase</keyword>
<keyword evidence="12" id="KW-1133">Transmembrane helix</keyword>
<dbReference type="CDD" id="cd00082">
    <property type="entry name" value="HisKA"/>
    <property type="match status" value="1"/>
</dbReference>
<evidence type="ECO:0000256" key="10">
    <source>
        <dbReference type="ARBA" id="ARBA00074306"/>
    </source>
</evidence>
<dbReference type="SMART" id="SM00388">
    <property type="entry name" value="HisKA"/>
    <property type="match status" value="1"/>
</dbReference>
<feature type="transmembrane region" description="Helical" evidence="12">
    <location>
        <begin position="371"/>
        <end position="390"/>
    </location>
</feature>
<dbReference type="EC" id="2.7.13.3" evidence="3"/>
<comment type="caution">
    <text evidence="15">The sequence shown here is derived from an EMBL/GenBank/DDBJ whole genome shotgun (WGS) entry which is preliminary data.</text>
</comment>
<feature type="transmembrane region" description="Helical" evidence="12">
    <location>
        <begin position="340"/>
        <end position="359"/>
    </location>
</feature>
<dbReference type="GO" id="GO:0009927">
    <property type="term" value="F:histidine phosphotransfer kinase activity"/>
    <property type="evidence" value="ECO:0007669"/>
    <property type="project" value="TreeGrafter"/>
</dbReference>
<dbReference type="CDD" id="cd16922">
    <property type="entry name" value="HATPase_EvgS-ArcB-TorS-like"/>
    <property type="match status" value="1"/>
</dbReference>
<dbReference type="FunFam" id="3.30.565.10:FF:000010">
    <property type="entry name" value="Sensor histidine kinase RcsC"/>
    <property type="match status" value="1"/>
</dbReference>
<keyword evidence="7 15" id="KW-0418">Kinase</keyword>
<evidence type="ECO:0000313" key="16">
    <source>
        <dbReference type="Proteomes" id="UP000256869"/>
    </source>
</evidence>
<dbReference type="Gene3D" id="3.40.50.2300">
    <property type="match status" value="1"/>
</dbReference>
<dbReference type="InterPro" id="IPR005467">
    <property type="entry name" value="His_kinase_dom"/>
</dbReference>
<accession>A0A3D9HUX4</accession>
<dbReference type="PANTHER" id="PTHR43047:SF72">
    <property type="entry name" value="OSMOSENSING HISTIDINE PROTEIN KINASE SLN1"/>
    <property type="match status" value="1"/>
</dbReference>
<evidence type="ECO:0000259" key="13">
    <source>
        <dbReference type="PROSITE" id="PS50109"/>
    </source>
</evidence>
<dbReference type="InterPro" id="IPR011623">
    <property type="entry name" value="7TMR_DISM_rcpt_extracell_dom1"/>
</dbReference>
<dbReference type="GO" id="GO:0005524">
    <property type="term" value="F:ATP binding"/>
    <property type="evidence" value="ECO:0007669"/>
    <property type="project" value="UniProtKB-KW"/>
</dbReference>
<feature type="transmembrane region" description="Helical" evidence="12">
    <location>
        <begin position="249"/>
        <end position="272"/>
    </location>
</feature>
<dbReference type="Pfam" id="PF00512">
    <property type="entry name" value="HisKA"/>
    <property type="match status" value="1"/>
</dbReference>
<reference evidence="15 16" key="1">
    <citation type="submission" date="2018-07" db="EMBL/GenBank/DDBJ databases">
        <title>Genomic Encyclopedia of Type Strains, Phase III (KMG-III): the genomes of soil and plant-associated and newly described type strains.</title>
        <authorList>
            <person name="Whitman W."/>
        </authorList>
    </citation>
    <scope>NUCLEOTIDE SEQUENCE [LARGE SCALE GENOMIC DNA]</scope>
    <source>
        <strain evidence="15 16">CECT 8236</strain>
    </source>
</reference>
<dbReference type="SMART" id="SM00387">
    <property type="entry name" value="HATPase_c"/>
    <property type="match status" value="2"/>
</dbReference>
<feature type="transmembrane region" description="Helical" evidence="12">
    <location>
        <begin position="278"/>
        <end position="302"/>
    </location>
</feature>
<keyword evidence="12" id="KW-0472">Membrane</keyword>
<dbReference type="OrthoDB" id="9809348at2"/>
<dbReference type="InterPro" id="IPR001789">
    <property type="entry name" value="Sig_transdc_resp-reg_receiver"/>
</dbReference>
<evidence type="ECO:0000313" key="15">
    <source>
        <dbReference type="EMBL" id="RED53181.1"/>
    </source>
</evidence>
<dbReference type="RefSeq" id="WP_115995481.1">
    <property type="nucleotide sequence ID" value="NZ_QRDY01000026.1"/>
</dbReference>